<gene>
    <name evidence="1" type="ORF">BN1708_013260</name>
</gene>
<dbReference type="Proteomes" id="UP000044602">
    <property type="component" value="Unassembled WGS sequence"/>
</dbReference>
<name>A0A0G4LIX8_VERLO</name>
<organism evidence="1 2">
    <name type="scientific">Verticillium longisporum</name>
    <name type="common">Verticillium dahliae var. longisporum</name>
    <dbReference type="NCBI Taxonomy" id="100787"/>
    <lineage>
        <taxon>Eukaryota</taxon>
        <taxon>Fungi</taxon>
        <taxon>Dikarya</taxon>
        <taxon>Ascomycota</taxon>
        <taxon>Pezizomycotina</taxon>
        <taxon>Sordariomycetes</taxon>
        <taxon>Hypocreomycetidae</taxon>
        <taxon>Glomerellales</taxon>
        <taxon>Plectosphaerellaceae</taxon>
        <taxon>Verticillium</taxon>
    </lineage>
</organism>
<proteinExistence type="predicted"/>
<accession>A0A0G4LIX8</accession>
<keyword evidence="2" id="KW-1185">Reference proteome</keyword>
<dbReference type="EMBL" id="CVQH01013336">
    <property type="protein sequence ID" value="CRK21992.1"/>
    <property type="molecule type" value="Genomic_DNA"/>
</dbReference>
<dbReference type="STRING" id="100787.A0A0G4LIX8"/>
<reference evidence="1 2" key="1">
    <citation type="submission" date="2015-05" db="EMBL/GenBank/DDBJ databases">
        <authorList>
            <person name="Wang D.B."/>
            <person name="Wang M."/>
        </authorList>
    </citation>
    <scope>NUCLEOTIDE SEQUENCE [LARGE SCALE GENOMIC DNA]</scope>
    <source>
        <strain evidence="1">VL1</strain>
    </source>
</reference>
<evidence type="ECO:0000313" key="1">
    <source>
        <dbReference type="EMBL" id="CRK21992.1"/>
    </source>
</evidence>
<evidence type="ECO:0000313" key="2">
    <source>
        <dbReference type="Proteomes" id="UP000044602"/>
    </source>
</evidence>
<dbReference type="AlphaFoldDB" id="A0A0G4LIX8"/>
<protein>
    <submittedName>
        <fullName evidence="1">Uncharacterized protein</fullName>
    </submittedName>
</protein>
<sequence>MHYAESRRGIEDLQTQEAAIDAVNQCLKDQYTELRGEVLLLKNMILHDMLVDGFQKLYHFPGL</sequence>